<gene>
    <name evidence="9" type="ORF">DC3_24110</name>
</gene>
<dbReference type="Gene3D" id="3.20.20.80">
    <property type="entry name" value="Glycosidases"/>
    <property type="match status" value="1"/>
</dbReference>
<dbReference type="OrthoDB" id="9758333at2"/>
<name>A0A511N2X1_DEIC1</name>
<evidence type="ECO:0000256" key="4">
    <source>
        <dbReference type="ARBA" id="ARBA00012670"/>
    </source>
</evidence>
<proteinExistence type="inferred from homology"/>
<keyword evidence="6" id="KW-0119">Carbohydrate metabolism</keyword>
<dbReference type="InterPro" id="IPR013780">
    <property type="entry name" value="Glyco_hydro_b"/>
</dbReference>
<feature type="domain" description="Alpha-L-arabinofuranosidase C-terminal" evidence="8">
    <location>
        <begin position="302"/>
        <end position="492"/>
    </location>
</feature>
<evidence type="ECO:0000256" key="7">
    <source>
        <dbReference type="ARBA" id="ARBA00023295"/>
    </source>
</evidence>
<evidence type="ECO:0000313" key="10">
    <source>
        <dbReference type="Proteomes" id="UP000321306"/>
    </source>
</evidence>
<keyword evidence="5" id="KW-0378">Hydrolase</keyword>
<dbReference type="Gene3D" id="2.60.40.1180">
    <property type="entry name" value="Golgi alpha-mannosidase II"/>
    <property type="match status" value="1"/>
</dbReference>
<evidence type="ECO:0000256" key="1">
    <source>
        <dbReference type="ARBA" id="ARBA00001462"/>
    </source>
</evidence>
<accession>A0A511N2X1</accession>
<dbReference type="AlphaFoldDB" id="A0A511N2X1"/>
<dbReference type="RefSeq" id="WP_146884573.1">
    <property type="nucleotide sequence ID" value="NZ_BJXB01000009.1"/>
</dbReference>
<comment type="similarity">
    <text evidence="2">Belongs to the glycosyl hydrolase 51 family.</text>
</comment>
<dbReference type="SUPFAM" id="SSF51011">
    <property type="entry name" value="Glycosyl hydrolase domain"/>
    <property type="match status" value="1"/>
</dbReference>
<sequence>MTTPTNTTHLKITTPIGLISPRFYGHFAEHLARCCYDGLWVGPSSSIPNTRGWRNDLVSALQQMPVPMIRWPGGCYADHYHWRDGIGQRTPRLGISCGTRVTDTNELGTHEFMDLCELLQSEAYLAGNMASGSVQEMCDWLEYTSGTADTTVTRERQKNGRKDPWDVKLWGVGNESWDCGGRYDAKTYAAEFKRYGVMMKHVDPSVELVAVGNDEVAAARADHMETFWNEIFMEHIQDHIDLIDHLSVHTYWIDGGAETGFSEENYYTLLAEADTTEEAIVRAKRTIDKYVRGRKNIKVAMDEYGVWHPETRPWGPGPHDDSRPNNFEQANTLRDALSVGIALEGFHRQANILGLANLAQIVNVLQSVAMTEGEKMFLTPTYHALKLHEHHIGATSCHVEVQTDRVFKMPRVTATASQKDGNTNLTLINRHISEESQIMLYDLPETLLSAQLLSGPAPDATNTYDQPERISLQPLDVYKEDNTWKLTLPPHSMATLRFSR</sequence>
<dbReference type="GO" id="GO:0000272">
    <property type="term" value="P:polysaccharide catabolic process"/>
    <property type="evidence" value="ECO:0007669"/>
    <property type="project" value="TreeGrafter"/>
</dbReference>
<dbReference type="GO" id="GO:0046373">
    <property type="term" value="P:L-arabinose metabolic process"/>
    <property type="evidence" value="ECO:0007669"/>
    <property type="project" value="InterPro"/>
</dbReference>
<dbReference type="SUPFAM" id="SSF51445">
    <property type="entry name" value="(Trans)glycosidases"/>
    <property type="match status" value="1"/>
</dbReference>
<comment type="caution">
    <text evidence="9">The sequence shown here is derived from an EMBL/GenBank/DDBJ whole genome shotgun (WGS) entry which is preliminary data.</text>
</comment>
<evidence type="ECO:0000256" key="3">
    <source>
        <dbReference type="ARBA" id="ARBA00011165"/>
    </source>
</evidence>
<evidence type="ECO:0000313" key="9">
    <source>
        <dbReference type="EMBL" id="GEM46776.1"/>
    </source>
</evidence>
<dbReference type="InterPro" id="IPR010720">
    <property type="entry name" value="Alpha-L-AF_C"/>
</dbReference>
<dbReference type="InterPro" id="IPR055235">
    <property type="entry name" value="ASD1_cat"/>
</dbReference>
<dbReference type="InterPro" id="IPR017853">
    <property type="entry name" value="GH"/>
</dbReference>
<dbReference type="SMART" id="SM00813">
    <property type="entry name" value="Alpha-L-AF_C"/>
    <property type="match status" value="1"/>
</dbReference>
<organism evidence="9 10">
    <name type="scientific">Deinococcus cellulosilyticus (strain DSM 18568 / NBRC 106333 / KACC 11606 / 5516J-15)</name>
    <dbReference type="NCBI Taxonomy" id="1223518"/>
    <lineage>
        <taxon>Bacteria</taxon>
        <taxon>Thermotogati</taxon>
        <taxon>Deinococcota</taxon>
        <taxon>Deinococci</taxon>
        <taxon>Deinococcales</taxon>
        <taxon>Deinococcaceae</taxon>
        <taxon>Deinococcus</taxon>
    </lineage>
</organism>
<dbReference type="Pfam" id="PF06964">
    <property type="entry name" value="Alpha-L-AF_C"/>
    <property type="match status" value="1"/>
</dbReference>
<evidence type="ECO:0000256" key="6">
    <source>
        <dbReference type="ARBA" id="ARBA00023277"/>
    </source>
</evidence>
<evidence type="ECO:0000259" key="8">
    <source>
        <dbReference type="SMART" id="SM00813"/>
    </source>
</evidence>
<evidence type="ECO:0000256" key="5">
    <source>
        <dbReference type="ARBA" id="ARBA00022801"/>
    </source>
</evidence>
<dbReference type="PANTHER" id="PTHR43576:SF2">
    <property type="entry name" value="INTRACELLULAR EXO-ALPHA-L-ARABINOFURANOSIDASE 2"/>
    <property type="match status" value="1"/>
</dbReference>
<protein>
    <recommendedName>
        <fullName evidence="4">non-reducing end alpha-L-arabinofuranosidase</fullName>
        <ecNumber evidence="4">3.2.1.55</ecNumber>
    </recommendedName>
</protein>
<dbReference type="GO" id="GO:0046556">
    <property type="term" value="F:alpha-L-arabinofuranosidase activity"/>
    <property type="evidence" value="ECO:0007669"/>
    <property type="project" value="UniProtKB-EC"/>
</dbReference>
<dbReference type="EC" id="3.2.1.55" evidence="4"/>
<comment type="catalytic activity">
    <reaction evidence="1">
        <text>Hydrolysis of terminal non-reducing alpha-L-arabinofuranoside residues in alpha-L-arabinosides.</text>
        <dbReference type="EC" id="3.2.1.55"/>
    </reaction>
</comment>
<dbReference type="Pfam" id="PF22848">
    <property type="entry name" value="ASD1_dom"/>
    <property type="match status" value="1"/>
</dbReference>
<dbReference type="PANTHER" id="PTHR43576">
    <property type="entry name" value="ALPHA-L-ARABINOFURANOSIDASE C-RELATED"/>
    <property type="match status" value="1"/>
</dbReference>
<dbReference type="EMBL" id="BJXB01000009">
    <property type="protein sequence ID" value="GEM46776.1"/>
    <property type="molecule type" value="Genomic_DNA"/>
</dbReference>
<evidence type="ECO:0000256" key="2">
    <source>
        <dbReference type="ARBA" id="ARBA00007186"/>
    </source>
</evidence>
<comment type="subunit">
    <text evidence="3">Homohexamer; trimer of dimers.</text>
</comment>
<dbReference type="Proteomes" id="UP000321306">
    <property type="component" value="Unassembled WGS sequence"/>
</dbReference>
<reference evidence="9 10" key="1">
    <citation type="submission" date="2019-07" db="EMBL/GenBank/DDBJ databases">
        <title>Whole genome shotgun sequence of Deinococcus cellulosilyticus NBRC 106333.</title>
        <authorList>
            <person name="Hosoyama A."/>
            <person name="Uohara A."/>
            <person name="Ohji S."/>
            <person name="Ichikawa N."/>
        </authorList>
    </citation>
    <scope>NUCLEOTIDE SEQUENCE [LARGE SCALE GENOMIC DNA]</scope>
    <source>
        <strain evidence="9 10">NBRC 106333</strain>
    </source>
</reference>
<keyword evidence="7" id="KW-0326">Glycosidase</keyword>
<keyword evidence="10" id="KW-1185">Reference proteome</keyword>